<evidence type="ECO:0000259" key="4">
    <source>
        <dbReference type="Pfam" id="PF06428"/>
    </source>
</evidence>
<dbReference type="PANTHER" id="PTHR14430">
    <property type="entry name" value="RABIN3-RELATED"/>
    <property type="match status" value="1"/>
</dbReference>
<feature type="region of interest" description="Disordered" evidence="3">
    <location>
        <begin position="132"/>
        <end position="161"/>
    </location>
</feature>
<reference evidence="5 6" key="1">
    <citation type="submission" date="2018-06" db="EMBL/GenBank/DDBJ databases">
        <title>Complete Genomes of Monosporascus.</title>
        <authorList>
            <person name="Robinson A.J."/>
            <person name="Natvig D.O."/>
        </authorList>
    </citation>
    <scope>NUCLEOTIDE SEQUENCE [LARGE SCALE GENOMIC DNA]</scope>
    <source>
        <strain evidence="5 6">CBS 609.92</strain>
    </source>
</reference>
<dbReference type="PANTHER" id="PTHR14430:SF4">
    <property type="entry name" value="GDP_GTP EXCHANGE FACTOR SEC2 N-TERMINAL DOMAIN-CONTAINING PROTEIN"/>
    <property type="match status" value="1"/>
</dbReference>
<sequence length="355" mass="37688">MTMTMSSPPTTVAKTTFPIPTTTNTDISTNTNTTGPSPSPSVAAVTSAAAEAPPPTTPPTATTACCPNCGLALPRPLANPDPNPDPHAALLQAQRQIEDLQAQVRLLNQKAAAAVDRWADYEDELSRLRAASVTTAPPPPTNTSANNSVAASSPRSSSFLPAGAASRLSQLLSPRKSLANLAGSFSSSSPSHNHSGATRPSTAHAHSPPQPQTQPQTPPPRPQQQQRPQRQSQGRPQTPGTEHTAKGPQPQPPQPAPPTRAAASEGDLQAALARERELRRAAEGKLSDTSREVEELSASLFEQANEMVAAERRARAKLEERIDVLERRAVEKRSRLERLEGAVGRLERVRALLES</sequence>
<feature type="compositionally biased region" description="Low complexity" evidence="3">
    <location>
        <begin position="182"/>
        <end position="196"/>
    </location>
</feature>
<feature type="region of interest" description="Disordered" evidence="3">
    <location>
        <begin position="182"/>
        <end position="292"/>
    </location>
</feature>
<proteinExistence type="predicted"/>
<evidence type="ECO:0000313" key="6">
    <source>
        <dbReference type="Proteomes" id="UP000294003"/>
    </source>
</evidence>
<evidence type="ECO:0000256" key="3">
    <source>
        <dbReference type="SAM" id="MobiDB-lite"/>
    </source>
</evidence>
<feature type="compositionally biased region" description="Low complexity" evidence="3">
    <location>
        <begin position="142"/>
        <end position="158"/>
    </location>
</feature>
<name>A0ABY0HDP4_9PEZI</name>
<feature type="compositionally biased region" description="Pro residues" evidence="3">
    <location>
        <begin position="249"/>
        <end position="258"/>
    </location>
</feature>
<feature type="coiled-coil region" evidence="2">
    <location>
        <begin position="90"/>
        <end position="117"/>
    </location>
</feature>
<feature type="compositionally biased region" description="Pro residues" evidence="3">
    <location>
        <begin position="208"/>
        <end position="222"/>
    </location>
</feature>
<accession>A0ABY0HDP4</accession>
<dbReference type="InterPro" id="IPR040351">
    <property type="entry name" value="RAB3IL/RAB3IP/Sec2"/>
</dbReference>
<organism evidence="5 6">
    <name type="scientific">Monosporascus cannonballus</name>
    <dbReference type="NCBI Taxonomy" id="155416"/>
    <lineage>
        <taxon>Eukaryota</taxon>
        <taxon>Fungi</taxon>
        <taxon>Dikarya</taxon>
        <taxon>Ascomycota</taxon>
        <taxon>Pezizomycotina</taxon>
        <taxon>Sordariomycetes</taxon>
        <taxon>Xylariomycetidae</taxon>
        <taxon>Xylariales</taxon>
        <taxon>Xylariales incertae sedis</taxon>
        <taxon>Monosporascus</taxon>
    </lineage>
</organism>
<feature type="region of interest" description="Disordered" evidence="3">
    <location>
        <begin position="1"/>
        <end position="87"/>
    </location>
</feature>
<evidence type="ECO:0000256" key="1">
    <source>
        <dbReference type="ARBA" id="ARBA00023054"/>
    </source>
</evidence>
<dbReference type="Pfam" id="PF06428">
    <property type="entry name" value="Sec2p"/>
    <property type="match status" value="1"/>
</dbReference>
<comment type="caution">
    <text evidence="5">The sequence shown here is derived from an EMBL/GenBank/DDBJ whole genome shotgun (WGS) entry which is preliminary data.</text>
</comment>
<keyword evidence="1 2" id="KW-0175">Coiled coil</keyword>
<keyword evidence="6" id="KW-1185">Reference proteome</keyword>
<dbReference type="Gene3D" id="6.10.140.910">
    <property type="match status" value="1"/>
</dbReference>
<dbReference type="InterPro" id="IPR009449">
    <property type="entry name" value="Sec2_N"/>
</dbReference>
<dbReference type="EMBL" id="QJNS01000092">
    <property type="protein sequence ID" value="RYO88050.1"/>
    <property type="molecule type" value="Genomic_DNA"/>
</dbReference>
<evidence type="ECO:0000256" key="2">
    <source>
        <dbReference type="SAM" id="Coils"/>
    </source>
</evidence>
<gene>
    <name evidence="5" type="ORF">DL762_003935</name>
</gene>
<dbReference type="SUPFAM" id="SSF144284">
    <property type="entry name" value="Sec2 N-terminal region"/>
    <property type="match status" value="1"/>
</dbReference>
<dbReference type="Proteomes" id="UP000294003">
    <property type="component" value="Unassembled WGS sequence"/>
</dbReference>
<feature type="domain" description="GDP/GTP exchange factor Sec2 N-terminal" evidence="4">
    <location>
        <begin position="266"/>
        <end position="340"/>
    </location>
</feature>
<evidence type="ECO:0000313" key="5">
    <source>
        <dbReference type="EMBL" id="RYO88050.1"/>
    </source>
</evidence>
<feature type="compositionally biased region" description="Low complexity" evidence="3">
    <location>
        <begin position="223"/>
        <end position="240"/>
    </location>
</feature>
<feature type="compositionally biased region" description="Low complexity" evidence="3">
    <location>
        <begin position="1"/>
        <end position="51"/>
    </location>
</feature>
<protein>
    <recommendedName>
        <fullName evidence="4">GDP/GTP exchange factor Sec2 N-terminal domain-containing protein</fullName>
    </recommendedName>
</protein>
<feature type="compositionally biased region" description="Basic and acidic residues" evidence="3">
    <location>
        <begin position="273"/>
        <end position="292"/>
    </location>
</feature>